<dbReference type="PANTHER" id="PTHR30032:SF8">
    <property type="entry name" value="GERMINATION-SPECIFIC N-ACETYLMURAMOYL-L-ALANINE AMIDASE"/>
    <property type="match status" value="1"/>
</dbReference>
<evidence type="ECO:0000313" key="2">
    <source>
        <dbReference type="Proteomes" id="UP000694308"/>
    </source>
</evidence>
<name>A0A949WU08_9CLOT</name>
<dbReference type="AlphaFoldDB" id="A0A949WU08"/>
<dbReference type="EMBL" id="JAEEGC010000018">
    <property type="protein sequence ID" value="MBV7272077.1"/>
    <property type="molecule type" value="Genomic_DNA"/>
</dbReference>
<dbReference type="InterPro" id="IPR051922">
    <property type="entry name" value="Bact_Sporulation_Assoc"/>
</dbReference>
<organism evidence="1 2">
    <name type="scientific">Clostridium thailandense</name>
    <dbReference type="NCBI Taxonomy" id="2794346"/>
    <lineage>
        <taxon>Bacteria</taxon>
        <taxon>Bacillati</taxon>
        <taxon>Bacillota</taxon>
        <taxon>Clostridia</taxon>
        <taxon>Eubacteriales</taxon>
        <taxon>Clostridiaceae</taxon>
        <taxon>Clostridium</taxon>
    </lineage>
</organism>
<gene>
    <name evidence="1" type="ORF">I6U48_03990</name>
</gene>
<accession>A0A949WU08</accession>
<dbReference type="RefSeq" id="WP_218319111.1">
    <property type="nucleotide sequence ID" value="NZ_JAEEGC010000018.1"/>
</dbReference>
<comment type="caution">
    <text evidence="1">The sequence shown here is derived from an EMBL/GenBank/DDBJ whole genome shotgun (WGS) entry which is preliminary data.</text>
</comment>
<reference evidence="1" key="1">
    <citation type="submission" date="2020-12" db="EMBL/GenBank/DDBJ databases">
        <title>Clostridium thailandense sp. nov., a novel acetogenic bacterium isolated from peat land soil in Thailand.</title>
        <authorList>
            <person name="Chaikitkaew S."/>
            <person name="Birkeland N.K."/>
        </authorList>
    </citation>
    <scope>NUCLEOTIDE SEQUENCE</scope>
    <source>
        <strain evidence="1">PL3</strain>
    </source>
</reference>
<dbReference type="PANTHER" id="PTHR30032">
    <property type="entry name" value="N-ACETYLMURAMOYL-L-ALANINE AMIDASE-RELATED"/>
    <property type="match status" value="1"/>
</dbReference>
<dbReference type="Pfam" id="PF04122">
    <property type="entry name" value="CW_binding_2"/>
    <property type="match status" value="3"/>
</dbReference>
<dbReference type="Proteomes" id="UP000694308">
    <property type="component" value="Unassembled WGS sequence"/>
</dbReference>
<proteinExistence type="predicted"/>
<sequence length="521" mass="57525">MNKVLRLVVTSGIILSMSPIVKANSGYNVTRLYGEDRYKTSLAIAKSYSNEMMKNIIVANGTDFPDALTGSILSKKYNAPILLLSNSLGQDDEVIHYIISHLDTNGTLFVLGGSGSVSDDFIKHMKNEGFNNIERLGGIDRVGTNKSIINKMNVSKGTPVVIVNGYDGFADALSISSIAASKGYPIFISHKSNLPEEVKSMISTIVPENVYIIGGTGSIDTQVIGQIKSLLPDLKDDNIIRLSGIDRYETSLEVFKYFNLNVDTSIFANGENFPDALSGSALAAKLNAPILLTNGQDASKQIELIDSKNFSNIFLLGGIASIDFPIEYQLKGYFKLTEAESYYVDSLLTYSDEYLSDLQNIYTGLDRISEKINKAQSFLNINDADSNYAAGDAFFYASHIDGYFWSDYNGDLSVLGSKALALECPDSTALVKQEFYNISKVDANVFNTAKQAYNDYWLAASQLQRLSRPKFGFYEQNAKPYIDQMTKAASTFNSCVRNIRNQEGEMKKLRDRIANAKKYTI</sequence>
<keyword evidence="2" id="KW-1185">Reference proteome</keyword>
<dbReference type="InterPro" id="IPR007253">
    <property type="entry name" value="Cell_wall-bd_2"/>
</dbReference>
<protein>
    <submittedName>
        <fullName evidence="1">Cell wall-binding repeat-containing protein</fullName>
    </submittedName>
</protein>
<evidence type="ECO:0000313" key="1">
    <source>
        <dbReference type="EMBL" id="MBV7272077.1"/>
    </source>
</evidence>